<feature type="region of interest" description="Disordered" evidence="1">
    <location>
        <begin position="1"/>
        <end position="62"/>
    </location>
</feature>
<dbReference type="RefSeq" id="WP_386341427.1">
    <property type="nucleotide sequence ID" value="NZ_JBHSFG010000020.1"/>
</dbReference>
<gene>
    <name evidence="2" type="ORF">ACFPH6_13045</name>
</gene>
<dbReference type="Proteomes" id="UP001596012">
    <property type="component" value="Unassembled WGS sequence"/>
</dbReference>
<sequence length="62" mass="6847">MSEQTPSQAEGDRQDDTATDLEPEEAGRREVPRTTPSQAEGGREGEEVEERDAEWESGWSGP</sequence>
<feature type="compositionally biased region" description="Acidic residues" evidence="1">
    <location>
        <begin position="46"/>
        <end position="55"/>
    </location>
</feature>
<comment type="caution">
    <text evidence="2">The sequence shown here is derived from an EMBL/GenBank/DDBJ whole genome shotgun (WGS) entry which is preliminary data.</text>
</comment>
<keyword evidence="3" id="KW-1185">Reference proteome</keyword>
<evidence type="ECO:0000313" key="3">
    <source>
        <dbReference type="Proteomes" id="UP001596012"/>
    </source>
</evidence>
<evidence type="ECO:0000313" key="2">
    <source>
        <dbReference type="EMBL" id="MFC4465448.1"/>
    </source>
</evidence>
<evidence type="ECO:0000256" key="1">
    <source>
        <dbReference type="SAM" id="MobiDB-lite"/>
    </source>
</evidence>
<reference evidence="3" key="1">
    <citation type="journal article" date="2019" name="Int. J. Syst. Evol. Microbiol.">
        <title>The Global Catalogue of Microorganisms (GCM) 10K type strain sequencing project: providing services to taxonomists for standard genome sequencing and annotation.</title>
        <authorList>
            <consortium name="The Broad Institute Genomics Platform"/>
            <consortium name="The Broad Institute Genome Sequencing Center for Infectious Disease"/>
            <person name="Wu L."/>
            <person name="Ma J."/>
        </authorList>
    </citation>
    <scope>NUCLEOTIDE SEQUENCE [LARGE SCALE GENOMIC DNA]</scope>
    <source>
        <strain evidence="3">DT43</strain>
    </source>
</reference>
<organism evidence="2 3">
    <name type="scientific">Streptomyces xiangluensis</name>
    <dbReference type="NCBI Taxonomy" id="2665720"/>
    <lineage>
        <taxon>Bacteria</taxon>
        <taxon>Bacillati</taxon>
        <taxon>Actinomycetota</taxon>
        <taxon>Actinomycetes</taxon>
        <taxon>Kitasatosporales</taxon>
        <taxon>Streptomycetaceae</taxon>
        <taxon>Streptomyces</taxon>
    </lineage>
</organism>
<proteinExistence type="predicted"/>
<accession>A0ABV8YJH5</accession>
<dbReference type="EMBL" id="JBHSFG010000020">
    <property type="protein sequence ID" value="MFC4465448.1"/>
    <property type="molecule type" value="Genomic_DNA"/>
</dbReference>
<protein>
    <submittedName>
        <fullName evidence="2">Uncharacterized protein</fullName>
    </submittedName>
</protein>
<name>A0ABV8YJH5_9ACTN</name>